<accession>A0A1H0LWM8</accession>
<dbReference type="InterPro" id="IPR044666">
    <property type="entry name" value="Cyclophilin_A-like"/>
</dbReference>
<dbReference type="PROSITE" id="PS51257">
    <property type="entry name" value="PROKAR_LIPOPROTEIN"/>
    <property type="match status" value="1"/>
</dbReference>
<dbReference type="InterPro" id="IPR002130">
    <property type="entry name" value="Cyclophilin-type_PPIase_dom"/>
</dbReference>
<proteinExistence type="predicted"/>
<dbReference type="Gene3D" id="2.40.100.10">
    <property type="entry name" value="Cyclophilin-like"/>
    <property type="match status" value="1"/>
</dbReference>
<evidence type="ECO:0000313" key="6">
    <source>
        <dbReference type="Proteomes" id="UP000199088"/>
    </source>
</evidence>
<dbReference type="Pfam" id="PF00160">
    <property type="entry name" value="Pro_isomerase"/>
    <property type="match status" value="1"/>
</dbReference>
<feature type="compositionally biased region" description="Low complexity" evidence="2">
    <location>
        <begin position="26"/>
        <end position="46"/>
    </location>
</feature>
<dbReference type="EMBL" id="FNIR01000007">
    <property type="protein sequence ID" value="SDO72386.1"/>
    <property type="molecule type" value="Genomic_DNA"/>
</dbReference>
<evidence type="ECO:0000256" key="3">
    <source>
        <dbReference type="SAM" id="SignalP"/>
    </source>
</evidence>
<reference evidence="6" key="1">
    <citation type="submission" date="2016-10" db="EMBL/GenBank/DDBJ databases">
        <authorList>
            <person name="Varghese N."/>
            <person name="Submissions S."/>
        </authorList>
    </citation>
    <scope>NUCLEOTIDE SEQUENCE [LARGE SCALE GENOMIC DNA]</scope>
    <source>
        <strain evidence="6">DSM 45843</strain>
    </source>
</reference>
<evidence type="ECO:0000256" key="1">
    <source>
        <dbReference type="ARBA" id="ARBA00002388"/>
    </source>
</evidence>
<evidence type="ECO:0000256" key="2">
    <source>
        <dbReference type="SAM" id="MobiDB-lite"/>
    </source>
</evidence>
<sequence length="231" mass="22637">MRRRAAGAVVLAGLVLAGCTSTITGTASPADPTSGPAPTATTSAGPCTYTEDPRGSAGDVVPDAPSGPPPTGTVRETVATGAGDIGLELRTSGPGTCATASFVSLAAQGYFDDTPCHRLTTSPGLQVLQCGDPSGTGAGGPGYTFPTDVDGTETYGRGVLAMANSGQGFDGSQFFLVYGDSQLTPDYTVFGTVDEAGLGVVDQIAAAGVADGSQDGAPAVPVTITAVTPTT</sequence>
<protein>
    <submittedName>
        <fullName evidence="5">Peptidyl-prolyl cis-trans isomerase B (Cyclophilin B)</fullName>
    </submittedName>
</protein>
<keyword evidence="5" id="KW-0413">Isomerase</keyword>
<evidence type="ECO:0000259" key="4">
    <source>
        <dbReference type="PROSITE" id="PS50072"/>
    </source>
</evidence>
<dbReference type="GO" id="GO:0003755">
    <property type="term" value="F:peptidyl-prolyl cis-trans isomerase activity"/>
    <property type="evidence" value="ECO:0007669"/>
    <property type="project" value="InterPro"/>
</dbReference>
<feature type="region of interest" description="Disordered" evidence="2">
    <location>
        <begin position="26"/>
        <end position="74"/>
    </location>
</feature>
<dbReference type="PANTHER" id="PTHR45625">
    <property type="entry name" value="PEPTIDYL-PROLYL CIS-TRANS ISOMERASE-RELATED"/>
    <property type="match status" value="1"/>
</dbReference>
<evidence type="ECO:0000313" key="5">
    <source>
        <dbReference type="EMBL" id="SDO72386.1"/>
    </source>
</evidence>
<keyword evidence="6" id="KW-1185">Reference proteome</keyword>
<name>A0A1H0LWM8_9ACTN</name>
<dbReference type="OrthoDB" id="5507614at2"/>
<dbReference type="STRING" id="1052260.SAMN05660199_02438"/>
<dbReference type="Proteomes" id="UP000199088">
    <property type="component" value="Unassembled WGS sequence"/>
</dbReference>
<dbReference type="AlphaFoldDB" id="A0A1H0LWM8"/>
<feature type="signal peptide" evidence="3">
    <location>
        <begin position="1"/>
        <end position="29"/>
    </location>
</feature>
<dbReference type="PANTHER" id="PTHR45625:SF3">
    <property type="entry name" value="PEPTIDYL-PROLYL CIS-TRANS ISOMERASE B-RELATED"/>
    <property type="match status" value="1"/>
</dbReference>
<keyword evidence="3" id="KW-0732">Signal</keyword>
<feature type="chain" id="PRO_5011655847" evidence="3">
    <location>
        <begin position="30"/>
        <end position="231"/>
    </location>
</feature>
<comment type="function">
    <text evidence="1">PPIases accelerate the folding of proteins. It catalyzes the cis-trans isomerization of proline imidic peptide bonds in oligopeptides.</text>
</comment>
<dbReference type="SUPFAM" id="SSF50891">
    <property type="entry name" value="Cyclophilin-like"/>
    <property type="match status" value="1"/>
</dbReference>
<dbReference type="RefSeq" id="WP_091245272.1">
    <property type="nucleotide sequence ID" value="NZ_FNIR01000007.1"/>
</dbReference>
<gene>
    <name evidence="5" type="ORF">SAMN05660199_02438</name>
</gene>
<organism evidence="5 6">
    <name type="scientific">Klenkia soli</name>
    <dbReference type="NCBI Taxonomy" id="1052260"/>
    <lineage>
        <taxon>Bacteria</taxon>
        <taxon>Bacillati</taxon>
        <taxon>Actinomycetota</taxon>
        <taxon>Actinomycetes</taxon>
        <taxon>Geodermatophilales</taxon>
        <taxon>Geodermatophilaceae</taxon>
        <taxon>Klenkia</taxon>
    </lineage>
</organism>
<feature type="domain" description="PPIase cyclophilin-type" evidence="4">
    <location>
        <begin position="82"/>
        <end position="229"/>
    </location>
</feature>
<dbReference type="InterPro" id="IPR029000">
    <property type="entry name" value="Cyclophilin-like_dom_sf"/>
</dbReference>
<dbReference type="CDD" id="cd00317">
    <property type="entry name" value="cyclophilin"/>
    <property type="match status" value="1"/>
</dbReference>
<dbReference type="PROSITE" id="PS50072">
    <property type="entry name" value="CSA_PPIASE_2"/>
    <property type="match status" value="1"/>
</dbReference>